<keyword evidence="2" id="KW-1185">Reference proteome</keyword>
<name>A0A9X3WVX8_9BACT</name>
<comment type="caution">
    <text evidence="1">The sequence shown here is derived from an EMBL/GenBank/DDBJ whole genome shotgun (WGS) entry which is preliminary data.</text>
</comment>
<dbReference type="CDD" id="cd02966">
    <property type="entry name" value="TlpA_like_family"/>
    <property type="match status" value="1"/>
</dbReference>
<organism evidence="1 2">
    <name type="scientific">Polyangium jinanense</name>
    <dbReference type="NCBI Taxonomy" id="2829994"/>
    <lineage>
        <taxon>Bacteria</taxon>
        <taxon>Pseudomonadati</taxon>
        <taxon>Myxococcota</taxon>
        <taxon>Polyangia</taxon>
        <taxon>Polyangiales</taxon>
        <taxon>Polyangiaceae</taxon>
        <taxon>Polyangium</taxon>
    </lineage>
</organism>
<reference evidence="1 2" key="1">
    <citation type="submission" date="2021-04" db="EMBL/GenBank/DDBJ databases">
        <title>Genome analysis of Polyangium sp.</title>
        <authorList>
            <person name="Li Y."/>
            <person name="Wang J."/>
        </authorList>
    </citation>
    <scope>NUCLEOTIDE SEQUENCE [LARGE SCALE GENOMIC DNA]</scope>
    <source>
        <strain evidence="1 2">SDU14</strain>
    </source>
</reference>
<evidence type="ECO:0000313" key="1">
    <source>
        <dbReference type="EMBL" id="MDC3979137.1"/>
    </source>
</evidence>
<dbReference type="EMBL" id="JAGTJJ010000001">
    <property type="protein sequence ID" value="MDC3979137.1"/>
    <property type="molecule type" value="Genomic_DNA"/>
</dbReference>
<gene>
    <name evidence="1" type="ORF">KEG57_01415</name>
</gene>
<dbReference type="AlphaFoldDB" id="A0A9X3WVX8"/>
<sequence length="237" mass="25341">MRNDVLFRGLVLGLTAAIGLIGCGSSDEGEANVTPGFPDQTGQLPRGSWALPYPAGPYGISKGSIAQNYELIGFPNAKEKLAEGVRFISFAEFYNPTGDGVFPENSVFPKDTPKPKALAIIISASWCGPCQYEAAEVLPGLRAKYNPMGGEFLLALAEGISGSPATPDDLTKWVKKFVIDYPSVTDPGGKLAALWESDSFPANIIIDTRTMEIVQTYAGPPPSTYWKTFEKVIAGTL</sequence>
<dbReference type="SUPFAM" id="SSF52833">
    <property type="entry name" value="Thioredoxin-like"/>
    <property type="match status" value="1"/>
</dbReference>
<accession>A0A9X3WVX8</accession>
<dbReference type="Gene3D" id="3.40.30.10">
    <property type="entry name" value="Glutaredoxin"/>
    <property type="match status" value="1"/>
</dbReference>
<dbReference type="PROSITE" id="PS51257">
    <property type="entry name" value="PROKAR_LIPOPROTEIN"/>
    <property type="match status" value="1"/>
</dbReference>
<proteinExistence type="predicted"/>
<protein>
    <submittedName>
        <fullName evidence="1">TlpA family protein disulfide reductase</fullName>
    </submittedName>
</protein>
<evidence type="ECO:0000313" key="2">
    <source>
        <dbReference type="Proteomes" id="UP001151081"/>
    </source>
</evidence>
<dbReference type="InterPro" id="IPR036249">
    <property type="entry name" value="Thioredoxin-like_sf"/>
</dbReference>
<dbReference type="Proteomes" id="UP001151081">
    <property type="component" value="Unassembled WGS sequence"/>
</dbReference>